<keyword evidence="3" id="KW-1185">Reference proteome</keyword>
<sequence length="94" mass="10193">MMPLPYDASAVAQLKQEWTDKAVQVRPGRAEYARFAGRTGRVVTLNCNGKAIVDFSDGAWYDLPLDALLPADDQAATPYDPSVNSAQPLPSRQG</sequence>
<reference evidence="2" key="1">
    <citation type="submission" date="2019-04" db="EMBL/GenBank/DDBJ databases">
        <authorList>
            <consortium name="Science for Life Laboratories"/>
        </authorList>
    </citation>
    <scope>NUCLEOTIDE SEQUENCE</scope>
    <source>
        <strain evidence="2">MBLW1</strain>
    </source>
</reference>
<dbReference type="Proteomes" id="UP000464378">
    <property type="component" value="Chromosome"/>
</dbReference>
<feature type="compositionally biased region" description="Polar residues" evidence="1">
    <location>
        <begin position="82"/>
        <end position="94"/>
    </location>
</feature>
<evidence type="ECO:0000256" key="1">
    <source>
        <dbReference type="SAM" id="MobiDB-lite"/>
    </source>
</evidence>
<feature type="region of interest" description="Disordered" evidence="1">
    <location>
        <begin position="72"/>
        <end position="94"/>
    </location>
</feature>
<accession>A0A6C2YVC4</accession>
<dbReference type="AlphaFoldDB" id="A0A6C2YVC4"/>
<proteinExistence type="predicted"/>
<gene>
    <name evidence="2" type="ORF">GMBLW1_43710</name>
</gene>
<evidence type="ECO:0000313" key="3">
    <source>
        <dbReference type="Proteomes" id="UP000464378"/>
    </source>
</evidence>
<dbReference type="RefSeq" id="WP_232056316.1">
    <property type="nucleotide sequence ID" value="NZ_LR593887.1"/>
</dbReference>
<protein>
    <submittedName>
        <fullName evidence="2">Uncharacterized protein</fullName>
    </submittedName>
</protein>
<dbReference type="KEGG" id="tim:GMBLW1_43710"/>
<evidence type="ECO:0000313" key="2">
    <source>
        <dbReference type="EMBL" id="VIP04822.1"/>
    </source>
</evidence>
<organism evidence="2">
    <name type="scientific">Tuwongella immobilis</name>
    <dbReference type="NCBI Taxonomy" id="692036"/>
    <lineage>
        <taxon>Bacteria</taxon>
        <taxon>Pseudomonadati</taxon>
        <taxon>Planctomycetota</taxon>
        <taxon>Planctomycetia</taxon>
        <taxon>Gemmatales</taxon>
        <taxon>Gemmataceae</taxon>
        <taxon>Tuwongella</taxon>
    </lineage>
</organism>
<dbReference type="EMBL" id="LR593887">
    <property type="protein sequence ID" value="VTS07004.1"/>
    <property type="molecule type" value="Genomic_DNA"/>
</dbReference>
<dbReference type="InParanoid" id="A0A6C2YVC4"/>
<name>A0A6C2YVC4_9BACT</name>
<dbReference type="EMBL" id="LR586016">
    <property type="protein sequence ID" value="VIP04822.1"/>
    <property type="molecule type" value="Genomic_DNA"/>
</dbReference>